<sequence length="194" mass="21060">MCPFRLPVALFVISTVWECGAAPAPATLHSAPRALAKRPEGKLPPKAANETVPSFEISASQMVTGSYLRLPTPMREQLAPLLDDGKLTVPDELDQVDTAVRLEFLKNLCVERWPQLVGEGITADELNEYGILEQIIALATQLLPPLIELGLRLVDLELLPAGIQQAVYMILIVARGIFGRGTTEGDGAKEVEHT</sequence>
<protein>
    <submittedName>
        <fullName evidence="2">Uncharacterized protein</fullName>
    </submittedName>
</protein>
<dbReference type="VEuPathDB" id="CryptoDB:Vbra_2447"/>
<dbReference type="EMBL" id="CDMY01000338">
    <property type="protein sequence ID" value="CEM03329.1"/>
    <property type="molecule type" value="Genomic_DNA"/>
</dbReference>
<gene>
    <name evidence="2" type="ORF">Vbra_2447</name>
</gene>
<evidence type="ECO:0000256" key="1">
    <source>
        <dbReference type="SAM" id="SignalP"/>
    </source>
</evidence>
<dbReference type="AlphaFoldDB" id="A0A0G4EXK0"/>
<accession>A0A0G4EXK0</accession>
<name>A0A0G4EXK0_VITBC</name>
<dbReference type="InParanoid" id="A0A0G4EXK0"/>
<feature type="chain" id="PRO_5005188324" evidence="1">
    <location>
        <begin position="22"/>
        <end position="194"/>
    </location>
</feature>
<organism evidence="2 3">
    <name type="scientific">Vitrella brassicaformis (strain CCMP3155)</name>
    <dbReference type="NCBI Taxonomy" id="1169540"/>
    <lineage>
        <taxon>Eukaryota</taxon>
        <taxon>Sar</taxon>
        <taxon>Alveolata</taxon>
        <taxon>Colpodellida</taxon>
        <taxon>Vitrellaceae</taxon>
        <taxon>Vitrella</taxon>
    </lineage>
</organism>
<keyword evidence="1" id="KW-0732">Signal</keyword>
<feature type="signal peptide" evidence="1">
    <location>
        <begin position="1"/>
        <end position="21"/>
    </location>
</feature>
<evidence type="ECO:0000313" key="3">
    <source>
        <dbReference type="Proteomes" id="UP000041254"/>
    </source>
</evidence>
<reference evidence="2 3" key="1">
    <citation type="submission" date="2014-11" db="EMBL/GenBank/DDBJ databases">
        <authorList>
            <person name="Zhu J."/>
            <person name="Qi W."/>
            <person name="Song R."/>
        </authorList>
    </citation>
    <scope>NUCLEOTIDE SEQUENCE [LARGE SCALE GENOMIC DNA]</scope>
</reference>
<evidence type="ECO:0000313" key="2">
    <source>
        <dbReference type="EMBL" id="CEM03329.1"/>
    </source>
</evidence>
<proteinExistence type="predicted"/>
<dbReference type="Proteomes" id="UP000041254">
    <property type="component" value="Unassembled WGS sequence"/>
</dbReference>
<keyword evidence="3" id="KW-1185">Reference proteome</keyword>